<dbReference type="AlphaFoldDB" id="A0A8J5FID0"/>
<feature type="domain" description="NET" evidence="7">
    <location>
        <begin position="528"/>
        <end position="609"/>
    </location>
</feature>
<accession>A0A8J5FID0</accession>
<evidence type="ECO:0008006" key="10">
    <source>
        <dbReference type="Google" id="ProtNLM"/>
    </source>
</evidence>
<evidence type="ECO:0000256" key="1">
    <source>
        <dbReference type="ARBA" id="ARBA00023015"/>
    </source>
</evidence>
<dbReference type="InterPro" id="IPR038336">
    <property type="entry name" value="NET_sf"/>
</dbReference>
<dbReference type="Pfam" id="PF17035">
    <property type="entry name" value="BET"/>
    <property type="match status" value="1"/>
</dbReference>
<dbReference type="InterPro" id="IPR001487">
    <property type="entry name" value="Bromodomain"/>
</dbReference>
<dbReference type="InterPro" id="IPR027353">
    <property type="entry name" value="NET_dom"/>
</dbReference>
<dbReference type="PROSITE" id="PS50014">
    <property type="entry name" value="BROMODOMAIN_2"/>
    <property type="match status" value="1"/>
</dbReference>
<reference evidence="8 9" key="1">
    <citation type="submission" date="2020-08" db="EMBL/GenBank/DDBJ databases">
        <title>Plant Genome Project.</title>
        <authorList>
            <person name="Zhang R.-G."/>
        </authorList>
    </citation>
    <scope>NUCLEOTIDE SEQUENCE [LARGE SCALE GENOMIC DNA]</scope>
    <source>
        <tissue evidence="8">Rhizome</tissue>
    </source>
</reference>
<dbReference type="SUPFAM" id="SSF47370">
    <property type="entry name" value="Bromodomain"/>
    <property type="match status" value="1"/>
</dbReference>
<dbReference type="Pfam" id="PF00439">
    <property type="entry name" value="Bromodomain"/>
    <property type="match status" value="1"/>
</dbReference>
<dbReference type="SMART" id="SM00297">
    <property type="entry name" value="BROMO"/>
    <property type="match status" value="1"/>
</dbReference>
<evidence type="ECO:0000313" key="8">
    <source>
        <dbReference type="EMBL" id="KAG6488010.1"/>
    </source>
</evidence>
<comment type="caution">
    <text evidence="8">The sequence shown here is derived from an EMBL/GenBank/DDBJ whole genome shotgun (WGS) entry which is preliminary data.</text>
</comment>
<evidence type="ECO:0000256" key="4">
    <source>
        <dbReference type="PROSITE-ProRule" id="PRU00035"/>
    </source>
</evidence>
<dbReference type="PROSITE" id="PS51525">
    <property type="entry name" value="NET"/>
    <property type="match status" value="1"/>
</dbReference>
<feature type="region of interest" description="Disordered" evidence="5">
    <location>
        <begin position="256"/>
        <end position="288"/>
    </location>
</feature>
<organism evidence="8 9">
    <name type="scientific">Zingiber officinale</name>
    <name type="common">Ginger</name>
    <name type="synonym">Amomum zingiber</name>
    <dbReference type="NCBI Taxonomy" id="94328"/>
    <lineage>
        <taxon>Eukaryota</taxon>
        <taxon>Viridiplantae</taxon>
        <taxon>Streptophyta</taxon>
        <taxon>Embryophyta</taxon>
        <taxon>Tracheophyta</taxon>
        <taxon>Spermatophyta</taxon>
        <taxon>Magnoliopsida</taxon>
        <taxon>Liliopsida</taxon>
        <taxon>Zingiberales</taxon>
        <taxon>Zingiberaceae</taxon>
        <taxon>Zingiber</taxon>
    </lineage>
</organism>
<feature type="region of interest" description="Disordered" evidence="5">
    <location>
        <begin position="622"/>
        <end position="641"/>
    </location>
</feature>
<proteinExistence type="predicted"/>
<name>A0A8J5FID0_ZINOF</name>
<keyword evidence="9" id="KW-1185">Reference proteome</keyword>
<dbReference type="Gene3D" id="1.20.920.10">
    <property type="entry name" value="Bromodomain-like"/>
    <property type="match status" value="1"/>
</dbReference>
<evidence type="ECO:0000259" key="7">
    <source>
        <dbReference type="PROSITE" id="PS51525"/>
    </source>
</evidence>
<evidence type="ECO:0000256" key="3">
    <source>
        <dbReference type="ARBA" id="ARBA00023163"/>
    </source>
</evidence>
<feature type="region of interest" description="Disordered" evidence="5">
    <location>
        <begin position="653"/>
        <end position="688"/>
    </location>
</feature>
<feature type="domain" description="Bromo" evidence="6">
    <location>
        <begin position="381"/>
        <end position="453"/>
    </location>
</feature>
<dbReference type="InterPro" id="IPR037377">
    <property type="entry name" value="GTE_bromo"/>
</dbReference>
<evidence type="ECO:0000259" key="6">
    <source>
        <dbReference type="PROSITE" id="PS50014"/>
    </source>
</evidence>
<evidence type="ECO:0000256" key="2">
    <source>
        <dbReference type="ARBA" id="ARBA00023117"/>
    </source>
</evidence>
<dbReference type="Proteomes" id="UP000734854">
    <property type="component" value="Unassembled WGS sequence"/>
</dbReference>
<evidence type="ECO:0000256" key="5">
    <source>
        <dbReference type="SAM" id="MobiDB-lite"/>
    </source>
</evidence>
<sequence length="730" mass="81260">MSTNRELPRVNRDVVTLTVIEHHFVFTRRLPLRLFAVCQSEAPNRKQNPLFPLLGSSDPFDLTKFLRSLREISVSTLRRTLGEIAAVFDSFLSIFCRCRDSTIVAKDFMASGPLVGAGGEGSRGNHRWAESGKVYSRKPFSKIPRSSPNSQPIAQTSAAEEVEELGSVCRQNPHLPLAADDGSSRLKRLPAEPSFGAAANGRGRIATVSHAPSSRQEALDLRRKLASELEQIRVLSRRLEAHELQVASVAGYAHSQLSATDPNTPVSTKRAPEAATPTTAPSGQFRPFLSVSVDATNDTLGEGAEKEKRTLKANQYYKNSEFLLGKDKLSQPDLHSQKKSKTNTGKKQSLGLSEYNSSHLEEKKIYAQAFKSCGVLLSKLIKHKFGWVFNKPVDAKALGLHDYYTIIKHPMDLGTVKSRLAKNWYSSPRDFAEDVRLTFRNAMTYNPKGQDVHVMADQLLQLFEEQWPAIEGEFSFLAYPPTSKKPRPVDMRMLERSDSTVHPAAVEQKTKPVSQPMHIGRGPAPKKPKAKDLNKRDMTFEEKQRLSNNLQNLPPEKLENIVQIIKKRNSSLSQHDDEIEVDIDSVDVETLWELDRFITNYKKSLSKNKRKAELATLFKPEAEVDARETSHEKTHDPIVTELPENSKKVVDEKYVASSSPVGGEKKGDNGSRSSSSSSSSDSGSSSTDANWMGVCQMTIYFKMDCLNCVLQEFAGAMLESATVIIAFQLL</sequence>
<keyword evidence="3" id="KW-0804">Transcription</keyword>
<dbReference type="Gene3D" id="1.20.1270.220">
    <property type="match status" value="1"/>
</dbReference>
<protein>
    <recommendedName>
        <fullName evidence="10">Transcription factor GTE4</fullName>
    </recommendedName>
</protein>
<feature type="region of interest" description="Disordered" evidence="5">
    <location>
        <begin position="328"/>
        <end position="350"/>
    </location>
</feature>
<dbReference type="CDD" id="cd05506">
    <property type="entry name" value="Bromo_plant1"/>
    <property type="match status" value="1"/>
</dbReference>
<feature type="compositionally biased region" description="Polar residues" evidence="5">
    <location>
        <begin position="256"/>
        <end position="267"/>
    </location>
</feature>
<evidence type="ECO:0000313" key="9">
    <source>
        <dbReference type="Proteomes" id="UP000734854"/>
    </source>
</evidence>
<dbReference type="InterPro" id="IPR036427">
    <property type="entry name" value="Bromodomain-like_sf"/>
</dbReference>
<keyword evidence="1" id="KW-0805">Transcription regulation</keyword>
<feature type="region of interest" description="Disordered" evidence="5">
    <location>
        <begin position="508"/>
        <end position="531"/>
    </location>
</feature>
<dbReference type="PANTHER" id="PTHR45926">
    <property type="entry name" value="OSJNBA0053K19.4 PROTEIN"/>
    <property type="match status" value="1"/>
</dbReference>
<feature type="compositionally biased region" description="Low complexity" evidence="5">
    <location>
        <begin position="671"/>
        <end position="686"/>
    </location>
</feature>
<keyword evidence="2 4" id="KW-0103">Bromodomain</keyword>
<dbReference type="EMBL" id="JACMSC010000015">
    <property type="protein sequence ID" value="KAG6488010.1"/>
    <property type="molecule type" value="Genomic_DNA"/>
</dbReference>
<gene>
    <name evidence="8" type="ORF">ZIOFF_056768</name>
</gene>
<dbReference type="PRINTS" id="PR00503">
    <property type="entry name" value="BROMODOMAIN"/>
</dbReference>